<dbReference type="GO" id="GO:0005789">
    <property type="term" value="C:endoplasmic reticulum membrane"/>
    <property type="evidence" value="ECO:0007669"/>
    <property type="project" value="UniProtKB-SubCell"/>
</dbReference>
<dbReference type="Pfam" id="PF05620">
    <property type="entry name" value="TMEM208_SND2"/>
    <property type="match status" value="1"/>
</dbReference>
<sequence length="79" mass="9568">MPNWKWLFGDWFWWLYMVIPLYAVFKLWVSVISPMFLGRSTKQAADDINKPETTSKRQEKLRKRNERGDPRVRAQPARK</sequence>
<dbReference type="GO" id="GO:0006624">
    <property type="term" value="P:vacuolar protein processing"/>
    <property type="evidence" value="ECO:0007669"/>
    <property type="project" value="TreeGrafter"/>
</dbReference>
<dbReference type="GO" id="GO:0005773">
    <property type="term" value="C:vacuole"/>
    <property type="evidence" value="ECO:0007669"/>
    <property type="project" value="GOC"/>
</dbReference>
<keyword evidence="3 8" id="KW-0812">Transmembrane</keyword>
<protein>
    <submittedName>
        <fullName evidence="9">Uncharacterized protein</fullName>
    </submittedName>
</protein>
<keyword evidence="10" id="KW-1185">Reference proteome</keyword>
<keyword evidence="5 8" id="KW-1133">Transmembrane helix</keyword>
<evidence type="ECO:0000256" key="1">
    <source>
        <dbReference type="ARBA" id="ARBA00004477"/>
    </source>
</evidence>
<dbReference type="PANTHER" id="PTHR13505:SF7">
    <property type="entry name" value="TRANSMEMBRANE PROTEIN 208"/>
    <property type="match status" value="1"/>
</dbReference>
<gene>
    <name evidence="9" type="ORF">LshimejAT787_4700040</name>
</gene>
<evidence type="ECO:0000256" key="4">
    <source>
        <dbReference type="ARBA" id="ARBA00022824"/>
    </source>
</evidence>
<dbReference type="EMBL" id="BRPK01000047">
    <property type="protein sequence ID" value="GLB45981.1"/>
    <property type="molecule type" value="Genomic_DNA"/>
</dbReference>
<evidence type="ECO:0000256" key="6">
    <source>
        <dbReference type="ARBA" id="ARBA00023136"/>
    </source>
</evidence>
<dbReference type="InterPro" id="IPR008506">
    <property type="entry name" value="SND2/TMEM208"/>
</dbReference>
<proteinExistence type="inferred from homology"/>
<comment type="caution">
    <text evidence="9">The sequence shown here is derived from an EMBL/GenBank/DDBJ whole genome shotgun (WGS) entry which is preliminary data.</text>
</comment>
<evidence type="ECO:0000256" key="3">
    <source>
        <dbReference type="ARBA" id="ARBA00022692"/>
    </source>
</evidence>
<evidence type="ECO:0000256" key="5">
    <source>
        <dbReference type="ARBA" id="ARBA00022989"/>
    </source>
</evidence>
<evidence type="ECO:0000256" key="8">
    <source>
        <dbReference type="SAM" id="Phobius"/>
    </source>
</evidence>
<dbReference type="Proteomes" id="UP001063166">
    <property type="component" value="Unassembled WGS sequence"/>
</dbReference>
<keyword evidence="6 8" id="KW-0472">Membrane</keyword>
<feature type="transmembrane region" description="Helical" evidence="8">
    <location>
        <begin position="12"/>
        <end position="32"/>
    </location>
</feature>
<comment type="similarity">
    <text evidence="2">Belongs to the TMEM208 family.</text>
</comment>
<evidence type="ECO:0000313" key="10">
    <source>
        <dbReference type="Proteomes" id="UP001063166"/>
    </source>
</evidence>
<dbReference type="AlphaFoldDB" id="A0A9P3Q250"/>
<evidence type="ECO:0000313" key="9">
    <source>
        <dbReference type="EMBL" id="GLB45981.1"/>
    </source>
</evidence>
<keyword evidence="4" id="KW-0256">Endoplasmic reticulum</keyword>
<reference evidence="9" key="1">
    <citation type="submission" date="2022-07" db="EMBL/GenBank/DDBJ databases">
        <title>The genome of Lyophyllum shimeji provides insight into the initial evolution of ectomycorrhizal fungal genome.</title>
        <authorList>
            <person name="Kobayashi Y."/>
            <person name="Shibata T."/>
            <person name="Hirakawa H."/>
            <person name="Shigenobu S."/>
            <person name="Nishiyama T."/>
            <person name="Yamada A."/>
            <person name="Hasebe M."/>
            <person name="Kawaguchi M."/>
        </authorList>
    </citation>
    <scope>NUCLEOTIDE SEQUENCE</scope>
    <source>
        <strain evidence="9">AT787</strain>
    </source>
</reference>
<accession>A0A9P3Q250</accession>
<evidence type="ECO:0000256" key="7">
    <source>
        <dbReference type="SAM" id="MobiDB-lite"/>
    </source>
</evidence>
<comment type="subcellular location">
    <subcellularLocation>
        <location evidence="1">Endoplasmic reticulum membrane</location>
        <topology evidence="1">Multi-pass membrane protein</topology>
    </subcellularLocation>
</comment>
<evidence type="ECO:0000256" key="2">
    <source>
        <dbReference type="ARBA" id="ARBA00009950"/>
    </source>
</evidence>
<dbReference type="PANTHER" id="PTHR13505">
    <property type="entry name" value="TRANSMEMBRANE PROTEIN 208"/>
    <property type="match status" value="1"/>
</dbReference>
<feature type="region of interest" description="Disordered" evidence="7">
    <location>
        <begin position="42"/>
        <end position="79"/>
    </location>
</feature>
<name>A0A9P3Q250_LYOSH</name>
<dbReference type="OrthoDB" id="10012212at2759"/>
<organism evidence="9 10">
    <name type="scientific">Lyophyllum shimeji</name>
    <name type="common">Hon-shimeji</name>
    <name type="synonym">Tricholoma shimeji</name>
    <dbReference type="NCBI Taxonomy" id="47721"/>
    <lineage>
        <taxon>Eukaryota</taxon>
        <taxon>Fungi</taxon>
        <taxon>Dikarya</taxon>
        <taxon>Basidiomycota</taxon>
        <taxon>Agaricomycotina</taxon>
        <taxon>Agaricomycetes</taxon>
        <taxon>Agaricomycetidae</taxon>
        <taxon>Agaricales</taxon>
        <taxon>Tricholomatineae</taxon>
        <taxon>Lyophyllaceae</taxon>
        <taxon>Lyophyllum</taxon>
    </lineage>
</organism>
<feature type="compositionally biased region" description="Basic and acidic residues" evidence="7">
    <location>
        <begin position="44"/>
        <end position="58"/>
    </location>
</feature>